<evidence type="ECO:0000313" key="8">
    <source>
        <dbReference type="Proteomes" id="UP001054837"/>
    </source>
</evidence>
<keyword evidence="3 6" id="KW-1133">Transmembrane helix</keyword>
<feature type="transmembrane region" description="Helical" evidence="6">
    <location>
        <begin position="193"/>
        <end position="212"/>
    </location>
</feature>
<organism evidence="7 8">
    <name type="scientific">Caerostris darwini</name>
    <dbReference type="NCBI Taxonomy" id="1538125"/>
    <lineage>
        <taxon>Eukaryota</taxon>
        <taxon>Metazoa</taxon>
        <taxon>Ecdysozoa</taxon>
        <taxon>Arthropoda</taxon>
        <taxon>Chelicerata</taxon>
        <taxon>Arachnida</taxon>
        <taxon>Araneae</taxon>
        <taxon>Araneomorphae</taxon>
        <taxon>Entelegynae</taxon>
        <taxon>Araneoidea</taxon>
        <taxon>Araneidae</taxon>
        <taxon>Caerostris</taxon>
    </lineage>
</organism>
<dbReference type="SUPFAM" id="SSF103473">
    <property type="entry name" value="MFS general substrate transporter"/>
    <property type="match status" value="1"/>
</dbReference>
<evidence type="ECO:0000256" key="3">
    <source>
        <dbReference type="ARBA" id="ARBA00022989"/>
    </source>
</evidence>
<keyword evidence="8" id="KW-1185">Reference proteome</keyword>
<dbReference type="InterPro" id="IPR036259">
    <property type="entry name" value="MFS_trans_sf"/>
</dbReference>
<dbReference type="Pfam" id="PF07690">
    <property type="entry name" value="MFS_1"/>
    <property type="match status" value="1"/>
</dbReference>
<evidence type="ECO:0000256" key="4">
    <source>
        <dbReference type="ARBA" id="ARBA00023136"/>
    </source>
</evidence>
<keyword evidence="2 6" id="KW-0812">Transmembrane</keyword>
<feature type="region of interest" description="Disordered" evidence="5">
    <location>
        <begin position="1"/>
        <end position="27"/>
    </location>
</feature>
<evidence type="ECO:0000256" key="2">
    <source>
        <dbReference type="ARBA" id="ARBA00022692"/>
    </source>
</evidence>
<proteinExistence type="predicted"/>
<reference evidence="7 8" key="1">
    <citation type="submission" date="2021-06" db="EMBL/GenBank/DDBJ databases">
        <title>Caerostris darwini draft genome.</title>
        <authorList>
            <person name="Kono N."/>
            <person name="Arakawa K."/>
        </authorList>
    </citation>
    <scope>NUCLEOTIDE SEQUENCE [LARGE SCALE GENOMIC DNA]</scope>
</reference>
<dbReference type="Gene3D" id="1.20.1250.20">
    <property type="entry name" value="MFS general substrate transporter like domains"/>
    <property type="match status" value="1"/>
</dbReference>
<evidence type="ECO:0008006" key="9">
    <source>
        <dbReference type="Google" id="ProtNLM"/>
    </source>
</evidence>
<dbReference type="InterPro" id="IPR011701">
    <property type="entry name" value="MFS"/>
</dbReference>
<dbReference type="AlphaFoldDB" id="A0AAV4S798"/>
<feature type="transmembrane region" description="Helical" evidence="6">
    <location>
        <begin position="74"/>
        <end position="94"/>
    </location>
</feature>
<feature type="transmembrane region" description="Helical" evidence="6">
    <location>
        <begin position="129"/>
        <end position="148"/>
    </location>
</feature>
<dbReference type="GO" id="GO:0016020">
    <property type="term" value="C:membrane"/>
    <property type="evidence" value="ECO:0007669"/>
    <property type="project" value="UniProtKB-SubCell"/>
</dbReference>
<accession>A0AAV4S798</accession>
<evidence type="ECO:0000256" key="1">
    <source>
        <dbReference type="ARBA" id="ARBA00004141"/>
    </source>
</evidence>
<dbReference type="EMBL" id="BPLQ01007426">
    <property type="protein sequence ID" value="GIY30030.1"/>
    <property type="molecule type" value="Genomic_DNA"/>
</dbReference>
<dbReference type="PANTHER" id="PTHR23507:SF1">
    <property type="entry name" value="FI18259P1-RELATED"/>
    <property type="match status" value="1"/>
</dbReference>
<evidence type="ECO:0000256" key="6">
    <source>
        <dbReference type="SAM" id="Phobius"/>
    </source>
</evidence>
<keyword evidence="4 6" id="KW-0472">Membrane</keyword>
<sequence length="290" mass="32622">MEKKADLEKGVQEKEVEKKSLKSPKVDADLKNDQGNIQYGSVDADIALTYSDAMKPNKCIRICMLFKSLTIEPIMFAFSFAFVMNLSCLSNMMIDKGCVTYFNYSKEICSNLSAYPDAKDNVEKLATDYSMYFNMMSLIGAVAMIFIAPWSDKYGRKLPLFAAFFGITLSDIGLMICSWSLNSQMIYVVLSRIPGEIFGGFICVMTIIYSHASEVSSGARRTCKYTTVEIFFAMGMGLGGFLRRMGVPLLRIFLHICHSNSYTCSLSPVDRFRSSRNHWPGLERDLEGKN</sequence>
<gene>
    <name evidence="7" type="ORF">CDAR_445151</name>
</gene>
<evidence type="ECO:0000256" key="5">
    <source>
        <dbReference type="SAM" id="MobiDB-lite"/>
    </source>
</evidence>
<name>A0AAV4S798_9ARAC</name>
<dbReference type="Proteomes" id="UP001054837">
    <property type="component" value="Unassembled WGS sequence"/>
</dbReference>
<evidence type="ECO:0000313" key="7">
    <source>
        <dbReference type="EMBL" id="GIY30030.1"/>
    </source>
</evidence>
<comment type="subcellular location">
    <subcellularLocation>
        <location evidence="1">Membrane</location>
        <topology evidence="1">Multi-pass membrane protein</topology>
    </subcellularLocation>
</comment>
<protein>
    <recommendedName>
        <fullName evidence="9">Major facilitator superfamily (MFS) profile domain-containing protein</fullName>
    </recommendedName>
</protein>
<dbReference type="PANTHER" id="PTHR23507">
    <property type="entry name" value="ZGC:174356"/>
    <property type="match status" value="1"/>
</dbReference>
<dbReference type="GO" id="GO:0022857">
    <property type="term" value="F:transmembrane transporter activity"/>
    <property type="evidence" value="ECO:0007669"/>
    <property type="project" value="InterPro"/>
</dbReference>
<feature type="transmembrane region" description="Helical" evidence="6">
    <location>
        <begin position="160"/>
        <end position="181"/>
    </location>
</feature>
<comment type="caution">
    <text evidence="7">The sequence shown here is derived from an EMBL/GenBank/DDBJ whole genome shotgun (WGS) entry which is preliminary data.</text>
</comment>